<feature type="compositionally biased region" description="Pro residues" evidence="1">
    <location>
        <begin position="541"/>
        <end position="553"/>
    </location>
</feature>
<keyword evidence="4" id="KW-1185">Reference proteome</keyword>
<dbReference type="Pfam" id="PF02557">
    <property type="entry name" value="VanY"/>
    <property type="match status" value="1"/>
</dbReference>
<dbReference type="GO" id="GO:0016787">
    <property type="term" value="F:hydrolase activity"/>
    <property type="evidence" value="ECO:0007669"/>
    <property type="project" value="UniProtKB-KW"/>
</dbReference>
<evidence type="ECO:0000313" key="3">
    <source>
        <dbReference type="EMBL" id="MFC4066645.1"/>
    </source>
</evidence>
<feature type="compositionally biased region" description="Acidic residues" evidence="1">
    <location>
        <begin position="344"/>
        <end position="358"/>
    </location>
</feature>
<dbReference type="PANTHER" id="PTHR34385">
    <property type="entry name" value="D-ALANYL-D-ALANINE CARBOXYPEPTIDASE"/>
    <property type="match status" value="1"/>
</dbReference>
<feature type="region of interest" description="Disordered" evidence="1">
    <location>
        <begin position="537"/>
        <end position="565"/>
    </location>
</feature>
<dbReference type="InterPro" id="IPR003709">
    <property type="entry name" value="VanY-like_core_dom"/>
</dbReference>
<name>A0ABV8IY58_9ACTN</name>
<organism evidence="3 4">
    <name type="scientific">Actinoplanes subglobosus</name>
    <dbReference type="NCBI Taxonomy" id="1547892"/>
    <lineage>
        <taxon>Bacteria</taxon>
        <taxon>Bacillati</taxon>
        <taxon>Actinomycetota</taxon>
        <taxon>Actinomycetes</taxon>
        <taxon>Micromonosporales</taxon>
        <taxon>Micromonosporaceae</taxon>
        <taxon>Actinoplanes</taxon>
    </lineage>
</organism>
<dbReference type="Proteomes" id="UP001595867">
    <property type="component" value="Unassembled WGS sequence"/>
</dbReference>
<gene>
    <name evidence="3" type="ORF">ACFO0C_17040</name>
</gene>
<comment type="caution">
    <text evidence="3">The sequence shown here is derived from an EMBL/GenBank/DDBJ whole genome shotgun (WGS) entry which is preliminary data.</text>
</comment>
<proteinExistence type="predicted"/>
<dbReference type="Gene3D" id="3.30.1380.10">
    <property type="match status" value="1"/>
</dbReference>
<dbReference type="InterPro" id="IPR009045">
    <property type="entry name" value="Zn_M74/Hedgehog-like"/>
</dbReference>
<reference evidence="4" key="1">
    <citation type="journal article" date="2019" name="Int. J. Syst. Evol. Microbiol.">
        <title>The Global Catalogue of Microorganisms (GCM) 10K type strain sequencing project: providing services to taxonomists for standard genome sequencing and annotation.</title>
        <authorList>
            <consortium name="The Broad Institute Genomics Platform"/>
            <consortium name="The Broad Institute Genome Sequencing Center for Infectious Disease"/>
            <person name="Wu L."/>
            <person name="Ma J."/>
        </authorList>
    </citation>
    <scope>NUCLEOTIDE SEQUENCE [LARGE SCALE GENOMIC DNA]</scope>
    <source>
        <strain evidence="4">TBRC 5832</strain>
    </source>
</reference>
<dbReference type="EMBL" id="JBHSBL010000015">
    <property type="protein sequence ID" value="MFC4066645.1"/>
    <property type="molecule type" value="Genomic_DNA"/>
</dbReference>
<dbReference type="SUPFAM" id="SSF55166">
    <property type="entry name" value="Hedgehog/DD-peptidase"/>
    <property type="match status" value="1"/>
</dbReference>
<evidence type="ECO:0000259" key="2">
    <source>
        <dbReference type="Pfam" id="PF02557"/>
    </source>
</evidence>
<evidence type="ECO:0000313" key="4">
    <source>
        <dbReference type="Proteomes" id="UP001595867"/>
    </source>
</evidence>
<protein>
    <submittedName>
        <fullName evidence="3">M15 family metallopeptidase</fullName>
        <ecNumber evidence="3">3.4.-.-</ecNumber>
    </submittedName>
</protein>
<feature type="region of interest" description="Disordered" evidence="1">
    <location>
        <begin position="283"/>
        <end position="305"/>
    </location>
</feature>
<accession>A0ABV8IY58</accession>
<feature type="region of interest" description="Disordered" evidence="1">
    <location>
        <begin position="332"/>
        <end position="359"/>
    </location>
</feature>
<evidence type="ECO:0000256" key="1">
    <source>
        <dbReference type="SAM" id="MobiDB-lite"/>
    </source>
</evidence>
<dbReference type="CDD" id="cd14814">
    <property type="entry name" value="Peptidase_M15"/>
    <property type="match status" value="1"/>
</dbReference>
<keyword evidence="3" id="KW-0378">Hydrolase</keyword>
<feature type="domain" description="D-alanyl-D-alanine carboxypeptidase-like core" evidence="2">
    <location>
        <begin position="109"/>
        <end position="239"/>
    </location>
</feature>
<dbReference type="PANTHER" id="PTHR34385:SF1">
    <property type="entry name" value="PEPTIDOGLYCAN L-ALANYL-D-GLUTAMATE ENDOPEPTIDASE CWLK"/>
    <property type="match status" value="1"/>
</dbReference>
<dbReference type="InterPro" id="IPR052179">
    <property type="entry name" value="DD-CPase-like"/>
</dbReference>
<sequence>MSDLDHWAYQFESPFLSTHEWLDEVATEGWQGTSEQVAFREAVLSAAVARKRKSRSEQRDLRATELRTVPGTRLAMRADAAEAAGRLLAAANHDLAEARRAGDDDAMRTTSLTGVSGYRSLVDQQRVWRHHFGGYYQRTAAGRSGLNGGPHGPAAVAYMLDTFKISWKVAAPGFSNHQNGIAIDFQQVRTKGHPVRNSTTDAAKRIWLATWFHGWLLRRAASFGFGPYEKEPWHWEFRGPGGAAPRALTASEVDRLVEARTEGETPAAWEADEDATAVRETVAEPDETPLDETPLHETASDEAEGTDAGLFTGLEEGFEEFDGFVADDSWHEETAAESWHEETGGAEEAEELEDEEGIQGEGWFGDTIRSAMSKAGWASPSTIVVKPPRPAIAVGAITEADRPMRGTNGRNFAGLAAVTTFARDAARVYALREAPGTARKAHAEAVRLADVAARAAVVPGETPQARTTRIRDAGAAVKARPVSEVQQEIETKFLAHLEEDFNLTLEGTINYKLRYTLNQIARLWMYGRREGIDFETLGQPAPQPDFRPAPRPPAGDTLEPLGDLGTGPDVQPAMARFLRDLRRRHSGHRVTNRAGHGGGAFTGRGLSADVYLVDVHRDERGFWLRDKAVELLLAADAAAKSTGVRWRALYNDYAVALAVNSVTGLGTVRFLGQPRRGSSVGLNWHGPILLHFHIDVIPASVPQQ</sequence>
<feature type="compositionally biased region" description="Basic and acidic residues" evidence="1">
    <location>
        <begin position="332"/>
        <end position="343"/>
    </location>
</feature>
<dbReference type="RefSeq" id="WP_378067609.1">
    <property type="nucleotide sequence ID" value="NZ_JBHSBL010000015.1"/>
</dbReference>
<dbReference type="EC" id="3.4.-.-" evidence="3"/>